<evidence type="ECO:0000256" key="10">
    <source>
        <dbReference type="PIRNR" id="PIRNR005514"/>
    </source>
</evidence>
<feature type="region of interest" description="Disordered" evidence="11">
    <location>
        <begin position="148"/>
        <end position="173"/>
    </location>
</feature>
<keyword evidence="7 10" id="KW-0406">Ion transport</keyword>
<evidence type="ECO:0000256" key="5">
    <source>
        <dbReference type="ARBA" id="ARBA00022781"/>
    </source>
</evidence>
<dbReference type="InterPro" id="IPR036228">
    <property type="entry name" value="ATP_synth_F0_dsu_sf_mt"/>
</dbReference>
<keyword evidence="13" id="KW-1185">Reference proteome</keyword>
<protein>
    <recommendedName>
        <fullName evidence="10">ATP synthase subunit d, mitochondrial</fullName>
    </recommendedName>
</protein>
<keyword evidence="9 10" id="KW-0472">Membrane</keyword>
<keyword evidence="4" id="KW-0138">CF(0)</keyword>
<evidence type="ECO:0000256" key="3">
    <source>
        <dbReference type="ARBA" id="ARBA00022448"/>
    </source>
</evidence>
<dbReference type="PANTHER" id="PTHR12700">
    <property type="entry name" value="ATP SYNTHASE SUBUNIT D, MITOCHONDRIAL"/>
    <property type="match status" value="1"/>
</dbReference>
<comment type="subcellular location">
    <subcellularLocation>
        <location evidence="1 10">Mitochondrion inner membrane</location>
    </subcellularLocation>
</comment>
<comment type="similarity">
    <text evidence="2 10">Belongs to the ATPase d subunit family.</text>
</comment>
<dbReference type="Pfam" id="PF05873">
    <property type="entry name" value="Mt_ATP-synt_D"/>
    <property type="match status" value="1"/>
</dbReference>
<dbReference type="InterPro" id="IPR008689">
    <property type="entry name" value="ATP_synth_F0_dsu_mt"/>
</dbReference>
<evidence type="ECO:0000256" key="6">
    <source>
        <dbReference type="ARBA" id="ARBA00022792"/>
    </source>
</evidence>
<gene>
    <name evidence="12" type="ORF">CHILSU_LOCUS3690</name>
</gene>
<evidence type="ECO:0000256" key="11">
    <source>
        <dbReference type="SAM" id="MobiDB-lite"/>
    </source>
</evidence>
<evidence type="ECO:0000256" key="8">
    <source>
        <dbReference type="ARBA" id="ARBA00023128"/>
    </source>
</evidence>
<organism evidence="12 13">
    <name type="scientific">Chilo suppressalis</name>
    <name type="common">Asiatic rice borer moth</name>
    <dbReference type="NCBI Taxonomy" id="168631"/>
    <lineage>
        <taxon>Eukaryota</taxon>
        <taxon>Metazoa</taxon>
        <taxon>Ecdysozoa</taxon>
        <taxon>Arthropoda</taxon>
        <taxon>Hexapoda</taxon>
        <taxon>Insecta</taxon>
        <taxon>Pterygota</taxon>
        <taxon>Neoptera</taxon>
        <taxon>Endopterygota</taxon>
        <taxon>Lepidoptera</taxon>
        <taxon>Glossata</taxon>
        <taxon>Ditrysia</taxon>
        <taxon>Pyraloidea</taxon>
        <taxon>Crambidae</taxon>
        <taxon>Crambinae</taxon>
        <taxon>Chilo</taxon>
    </lineage>
</organism>
<dbReference type="EMBL" id="OU963910">
    <property type="protein sequence ID" value="CAH0400495.1"/>
    <property type="molecule type" value="Genomic_DNA"/>
</dbReference>
<keyword evidence="8 10" id="KW-0496">Mitochondrion</keyword>
<sequence>MAKRFTKTTINWVELEKRVPPEQKASFLLFKGKADAYLRRVQANPPEPPKIDWEAYNKMVPVPGLVEKLKAEYVKFKVPFPEDKLSVKVDEQWNALKPEIKKFCAELQKDIDMANKELSRVKSLPKFEEMTLEMFAEMYPQQALNPVERPTYWPHDDAEQLDYVPPVPKADKK</sequence>
<accession>A0ABN8AZ38</accession>
<dbReference type="Gene3D" id="6.10.280.70">
    <property type="match status" value="1"/>
</dbReference>
<keyword evidence="5 10" id="KW-0375">Hydrogen ion transport</keyword>
<keyword evidence="6 10" id="KW-0999">Mitochondrion inner membrane</keyword>
<evidence type="ECO:0000256" key="1">
    <source>
        <dbReference type="ARBA" id="ARBA00004273"/>
    </source>
</evidence>
<evidence type="ECO:0000256" key="4">
    <source>
        <dbReference type="ARBA" id="ARBA00022547"/>
    </source>
</evidence>
<dbReference type="PIRSF" id="PIRSF005514">
    <property type="entry name" value="ATPase_F0_D_mt"/>
    <property type="match status" value="1"/>
</dbReference>
<proteinExistence type="inferred from homology"/>
<comment type="function">
    <text evidence="10">Mitochondrial membrane ATP synthase (F(1)F(0) ATP synthase or Complex V) produces ATP from ADP in the presence of a proton gradient across the membrane which is generated by electron transport complexes of the respiratory chain. F-type ATPases consist of two structural domains, F(1) - containing the extramembraneous catalytic core, and F(0) - containing the membrane proton channel, linked together by a central stalk and a peripheral stalk. During catalysis, ATP synthesis in the catalytic domain of F(1) is coupled via a rotary mechanism of the central stalk subunits to proton translocation.</text>
</comment>
<name>A0ABN8AZ38_CHISP</name>
<evidence type="ECO:0000256" key="9">
    <source>
        <dbReference type="ARBA" id="ARBA00023136"/>
    </source>
</evidence>
<evidence type="ECO:0000313" key="12">
    <source>
        <dbReference type="EMBL" id="CAH0400495.1"/>
    </source>
</evidence>
<evidence type="ECO:0000256" key="7">
    <source>
        <dbReference type="ARBA" id="ARBA00023065"/>
    </source>
</evidence>
<evidence type="ECO:0000313" key="13">
    <source>
        <dbReference type="Proteomes" id="UP001153292"/>
    </source>
</evidence>
<evidence type="ECO:0000256" key="2">
    <source>
        <dbReference type="ARBA" id="ARBA00006842"/>
    </source>
</evidence>
<dbReference type="SUPFAM" id="SSF161065">
    <property type="entry name" value="ATP synthase D chain-like"/>
    <property type="match status" value="1"/>
</dbReference>
<dbReference type="Proteomes" id="UP001153292">
    <property type="component" value="Chromosome 17"/>
</dbReference>
<keyword evidence="3 10" id="KW-0813">Transport</keyword>
<reference evidence="12" key="1">
    <citation type="submission" date="2021-12" db="EMBL/GenBank/DDBJ databases">
        <authorList>
            <person name="King R."/>
        </authorList>
    </citation>
    <scope>NUCLEOTIDE SEQUENCE</scope>
</reference>